<feature type="domain" description="Type II methyltransferase M.TaqI-like" evidence="6">
    <location>
        <begin position="425"/>
        <end position="497"/>
    </location>
</feature>
<dbReference type="InterPro" id="IPR050953">
    <property type="entry name" value="N4_N6_ade-DNA_methylase"/>
</dbReference>
<evidence type="ECO:0000256" key="4">
    <source>
        <dbReference type="ARBA" id="ARBA00022691"/>
    </source>
</evidence>
<reference evidence="7 8" key="1">
    <citation type="submission" date="2023-03" db="EMBL/GenBank/DDBJ databases">
        <title>Draft genome sequence of Thalassotalea insulae KCTC 62186T.</title>
        <authorList>
            <person name="Sawabe T."/>
        </authorList>
    </citation>
    <scope>NUCLEOTIDE SEQUENCE [LARGE SCALE GENOMIC DNA]</scope>
    <source>
        <strain evidence="7 8">KCTC 62186</strain>
    </source>
</reference>
<keyword evidence="8" id="KW-1185">Reference proteome</keyword>
<evidence type="ECO:0000313" key="8">
    <source>
        <dbReference type="Proteomes" id="UP001157186"/>
    </source>
</evidence>
<proteinExistence type="predicted"/>
<sequence>MKELTYKEFFSIFINGVNSFYKHLSTTDGDELKDLGEYRAAVALTFDVITNSLKSKSLTSINENNWRETFKSFAIQIDLISHQSDVDIHSGKILGLVQQYFESVSETLSKTNFPLEYLGQSFEQVYGALPIKGEGGNLEIGTTQDRRSSGVYFTPKSMVELLSDYSLSPLLNNKTSVEEILDIKIIDPAVGPGLFLVESSKLIAQKIYEIDKTRPLEEIIKEVIKNCVHGVDIDPLIVEVAKSILLLEADNCKDVAKALERNVKVGDSLLGLTLNKLKYGGYKAKLNGHETALSKSSELKSLNKYNKIHNEYFSEHINGVLEKTATKNSAIYTPFSWDYEFPDVFSREHSGFDVVISNPPWGKIKPNSKEFYSHILPCSKNYQGKDLKEYVSKSGINKELWEEYIKKTKIYSRVLSKSGIYSAQSFTKNGITTRGDADLYKYFMERVFEISTSTARIGLIIPSSFLFSEGAAGLRELYLKNGTFEKIYDFLNKKRLFQIHPMFQFLILSYKKEHRAGIQDLRFNLTELPDISSKVALDNGQNICLPYEQIQKISKSILNIPKLANKYEKDLLLKLSTGFPLLGETVSNAWNVKFVREVDMTNGSNHFVRQGELNQDEIAHNSKSGLLSHDKKSYFPVIEGKMVHQYDYAAKGYMSGQARTAVWKPLTFTNKKVLPHYYMSKDDCVQKRPECTSPRAGFCDVTGPLNERTVLAALIPGNTICGNKVPTCRFDNEDPSLHLIWTAMANSFVIDWLIRRRITTTLNFFHWNLIPFPRVQPNSEIGKILISDCAQLSAIQSENLELNNWLSSYTRKELKEDSKEFIRARIDACVASIFNLELSEFELILEDFKILDRKQPKMNGDKSNITKHMALYTYECLRNGTPVTELTYNNLFSKQKGSESNIFQEIVNSKKQGSFGYVPTELAKEMLESGDTDLPIII</sequence>
<evidence type="ECO:0000256" key="2">
    <source>
        <dbReference type="ARBA" id="ARBA00022603"/>
    </source>
</evidence>
<evidence type="ECO:0000259" key="6">
    <source>
        <dbReference type="Pfam" id="PF07669"/>
    </source>
</evidence>
<protein>
    <recommendedName>
        <fullName evidence="1">site-specific DNA-methyltransferase (adenine-specific)</fullName>
        <ecNumber evidence="1">2.1.1.72</ecNumber>
    </recommendedName>
</protein>
<name>A0ABQ6GST5_9GAMM</name>
<dbReference type="Proteomes" id="UP001157186">
    <property type="component" value="Unassembled WGS sequence"/>
</dbReference>
<dbReference type="InterPro" id="IPR011639">
    <property type="entry name" value="MethylTrfase_TaqI-like_dom"/>
</dbReference>
<keyword evidence="2" id="KW-0489">Methyltransferase</keyword>
<dbReference type="PROSITE" id="PS00092">
    <property type="entry name" value="N6_MTASE"/>
    <property type="match status" value="1"/>
</dbReference>
<dbReference type="InterPro" id="IPR029063">
    <property type="entry name" value="SAM-dependent_MTases_sf"/>
</dbReference>
<dbReference type="PANTHER" id="PTHR33841:SF1">
    <property type="entry name" value="DNA METHYLTRANSFERASE A"/>
    <property type="match status" value="1"/>
</dbReference>
<feature type="domain" description="Type II methyltransferase M.TaqI-like" evidence="6">
    <location>
        <begin position="226"/>
        <end position="383"/>
    </location>
</feature>
<gene>
    <name evidence="7" type="ORF">tinsulaeT_10570</name>
</gene>
<keyword evidence="3" id="KW-0808">Transferase</keyword>
<dbReference type="SUPFAM" id="SSF53335">
    <property type="entry name" value="S-adenosyl-L-methionine-dependent methyltransferases"/>
    <property type="match status" value="1"/>
</dbReference>
<evidence type="ECO:0000256" key="5">
    <source>
        <dbReference type="ARBA" id="ARBA00047942"/>
    </source>
</evidence>
<dbReference type="RefSeq" id="WP_284243610.1">
    <property type="nucleotide sequence ID" value="NZ_BSST01000001.1"/>
</dbReference>
<comment type="caution">
    <text evidence="7">The sequence shown here is derived from an EMBL/GenBank/DDBJ whole genome shotgun (WGS) entry which is preliminary data.</text>
</comment>
<evidence type="ECO:0000256" key="1">
    <source>
        <dbReference type="ARBA" id="ARBA00011900"/>
    </source>
</evidence>
<organism evidence="7 8">
    <name type="scientific">Thalassotalea insulae</name>
    <dbReference type="NCBI Taxonomy" id="2056778"/>
    <lineage>
        <taxon>Bacteria</taxon>
        <taxon>Pseudomonadati</taxon>
        <taxon>Pseudomonadota</taxon>
        <taxon>Gammaproteobacteria</taxon>
        <taxon>Alteromonadales</taxon>
        <taxon>Colwelliaceae</taxon>
        <taxon>Thalassotalea</taxon>
    </lineage>
</organism>
<accession>A0ABQ6GST5</accession>
<evidence type="ECO:0000313" key="7">
    <source>
        <dbReference type="EMBL" id="GLX77717.1"/>
    </source>
</evidence>
<dbReference type="Gene3D" id="3.40.50.150">
    <property type="entry name" value="Vaccinia Virus protein VP39"/>
    <property type="match status" value="1"/>
</dbReference>
<dbReference type="PANTHER" id="PTHR33841">
    <property type="entry name" value="DNA METHYLTRANSFERASE YEEA-RELATED"/>
    <property type="match status" value="1"/>
</dbReference>
<keyword evidence="4" id="KW-0949">S-adenosyl-L-methionine</keyword>
<evidence type="ECO:0000256" key="3">
    <source>
        <dbReference type="ARBA" id="ARBA00022679"/>
    </source>
</evidence>
<dbReference type="EC" id="2.1.1.72" evidence="1"/>
<dbReference type="Pfam" id="PF07669">
    <property type="entry name" value="Eco57I"/>
    <property type="match status" value="2"/>
</dbReference>
<dbReference type="EMBL" id="BSST01000001">
    <property type="protein sequence ID" value="GLX77717.1"/>
    <property type="molecule type" value="Genomic_DNA"/>
</dbReference>
<comment type="catalytic activity">
    <reaction evidence="5">
        <text>a 2'-deoxyadenosine in DNA + S-adenosyl-L-methionine = an N(6)-methyl-2'-deoxyadenosine in DNA + S-adenosyl-L-homocysteine + H(+)</text>
        <dbReference type="Rhea" id="RHEA:15197"/>
        <dbReference type="Rhea" id="RHEA-COMP:12418"/>
        <dbReference type="Rhea" id="RHEA-COMP:12419"/>
        <dbReference type="ChEBI" id="CHEBI:15378"/>
        <dbReference type="ChEBI" id="CHEBI:57856"/>
        <dbReference type="ChEBI" id="CHEBI:59789"/>
        <dbReference type="ChEBI" id="CHEBI:90615"/>
        <dbReference type="ChEBI" id="CHEBI:90616"/>
        <dbReference type="EC" id="2.1.1.72"/>
    </reaction>
</comment>
<dbReference type="InterPro" id="IPR002052">
    <property type="entry name" value="DNA_methylase_N6_adenine_CS"/>
</dbReference>
<dbReference type="PRINTS" id="PR00507">
    <property type="entry name" value="N12N6MTFRASE"/>
</dbReference>